<feature type="region of interest" description="Disordered" evidence="1">
    <location>
        <begin position="1"/>
        <end position="64"/>
    </location>
</feature>
<dbReference type="Pfam" id="PF13456">
    <property type="entry name" value="RVT_3"/>
    <property type="match status" value="1"/>
</dbReference>
<accession>A0ABR2CYV1</accession>
<name>A0ABR2CYV1_9ROSI</name>
<dbReference type="InterPro" id="IPR016055">
    <property type="entry name" value="A-D-PHexomutase_a/b/a-I/II/III"/>
</dbReference>
<keyword evidence="4" id="KW-1185">Reference proteome</keyword>
<dbReference type="PANTHER" id="PTHR47723">
    <property type="entry name" value="OS05G0353850 PROTEIN"/>
    <property type="match status" value="1"/>
</dbReference>
<dbReference type="Gene3D" id="3.30.420.10">
    <property type="entry name" value="Ribonuclease H-like superfamily/Ribonuclease H"/>
    <property type="match status" value="1"/>
</dbReference>
<feature type="region of interest" description="Disordered" evidence="1">
    <location>
        <begin position="239"/>
        <end position="278"/>
    </location>
</feature>
<feature type="compositionally biased region" description="Basic and acidic residues" evidence="1">
    <location>
        <begin position="340"/>
        <end position="349"/>
    </location>
</feature>
<dbReference type="InterPro" id="IPR053151">
    <property type="entry name" value="RNase_H-like"/>
</dbReference>
<feature type="compositionally biased region" description="Polar residues" evidence="1">
    <location>
        <begin position="91"/>
        <end position="106"/>
    </location>
</feature>
<evidence type="ECO:0000259" key="2">
    <source>
        <dbReference type="Pfam" id="PF13456"/>
    </source>
</evidence>
<evidence type="ECO:0000256" key="1">
    <source>
        <dbReference type="SAM" id="MobiDB-lite"/>
    </source>
</evidence>
<evidence type="ECO:0000313" key="4">
    <source>
        <dbReference type="Proteomes" id="UP001472677"/>
    </source>
</evidence>
<proteinExistence type="predicted"/>
<dbReference type="InterPro" id="IPR044730">
    <property type="entry name" value="RNase_H-like_dom_plant"/>
</dbReference>
<evidence type="ECO:0000313" key="3">
    <source>
        <dbReference type="EMBL" id="KAK8526228.1"/>
    </source>
</evidence>
<organism evidence="3 4">
    <name type="scientific">Hibiscus sabdariffa</name>
    <name type="common">roselle</name>
    <dbReference type="NCBI Taxonomy" id="183260"/>
    <lineage>
        <taxon>Eukaryota</taxon>
        <taxon>Viridiplantae</taxon>
        <taxon>Streptophyta</taxon>
        <taxon>Embryophyta</taxon>
        <taxon>Tracheophyta</taxon>
        <taxon>Spermatophyta</taxon>
        <taxon>Magnoliopsida</taxon>
        <taxon>eudicotyledons</taxon>
        <taxon>Gunneridae</taxon>
        <taxon>Pentapetalae</taxon>
        <taxon>rosids</taxon>
        <taxon>malvids</taxon>
        <taxon>Malvales</taxon>
        <taxon>Malvaceae</taxon>
        <taxon>Malvoideae</taxon>
        <taxon>Hibiscus</taxon>
    </lineage>
</organism>
<protein>
    <recommendedName>
        <fullName evidence="2">RNase H type-1 domain-containing protein</fullName>
    </recommendedName>
</protein>
<feature type="domain" description="RNase H type-1" evidence="2">
    <location>
        <begin position="703"/>
        <end position="812"/>
    </location>
</feature>
<dbReference type="InterPro" id="IPR012337">
    <property type="entry name" value="RNaseH-like_sf"/>
</dbReference>
<sequence length="911" mass="101658">MENPNDDLMAGDDEPRDGPRGRPPDMVVQIGLPTVLERPSPSVLDEDRRDPKKARGVGDENSAMDLQENVSDMEADCTDNNPGFDEHGFRVTSSDQSRSVTSPGKTTYASMVKKGSIGAGSEPFDEDFSPNKRLEYEGLQQICFACGVYGHSWEECGVEKGLSTVGNRPVEEQMVRGQQEPGYKEFYGPWMIVTNRRRRPSTGSGSGRVAAETPRVVSGSRFAVLQEDSPLNVMEAGMEGANPTHVNPNVKDVESTGTSRGTKKVISHESNAKRHARPVRVSVGSDDEVVVVSLVPRSEMTVAPHKVAGSDGVHRAISIRERSGMGKGGVHSKFSTGNDSRGKVSRDGGPKGLRVRKGVDFQPTRRIPITDWVQSTSDRIQVIGLHGERVLYFNALTVVWLMKLGAESFHSLGCYIWREWAQIIALLFWRLIQRFVFIVRVFRDAVGIWNNEVYGHIGARKQRLVARIRGIERALQSNFNDYLVNLDKQLKDELDWVLEQDELLWFQKARSKWVMFGDRNTRFFHASTLARRKANTILKLKLEDGEWCSCTATLQHAAMSYFSTLFTYSGVVAGSYGLRGLFPCLSVETRNMLTREVLDTEIKNVLFSAGRYPATINASVKDMVDEFGQWRWHLFEHLILTPILLQIAAIKAPFGIRVPDQRGLRLQQEVAAVCSSNATVQLREAVSATVCWRKPSPGWCKLNVDGSVGRATGMAACGGVICNEEGTWLIGFSRKLDLCSVLEAELWGLYEGLLTAWSIGIRFLLIESDYLEAVNLVDNRDSLLIVPTIIYYIAELLTRAWSIKLCHIGRKGKETPVSSSFCHLPIPFSIVTHSASISPRNFETKMVFKVSKVSTTPFEGQKPGTSGLRKKVKVFVQPHYLQNFVQSTFNALTSEKVRGRCLSYMLWLFGT</sequence>
<comment type="caution">
    <text evidence="3">The sequence shown here is derived from an EMBL/GenBank/DDBJ whole genome shotgun (WGS) entry which is preliminary data.</text>
</comment>
<dbReference type="CDD" id="cd06222">
    <property type="entry name" value="RNase_H_like"/>
    <property type="match status" value="1"/>
</dbReference>
<gene>
    <name evidence="3" type="ORF">V6N12_020707</name>
</gene>
<dbReference type="Gene3D" id="3.40.120.10">
    <property type="entry name" value="Alpha-D-Glucose-1,6-Bisphosphate, subunit A, domain 3"/>
    <property type="match status" value="1"/>
</dbReference>
<feature type="region of interest" description="Disordered" evidence="1">
    <location>
        <begin position="85"/>
        <end position="106"/>
    </location>
</feature>
<dbReference type="SUPFAM" id="SSF53738">
    <property type="entry name" value="Phosphoglucomutase, first 3 domains"/>
    <property type="match status" value="1"/>
</dbReference>
<dbReference type="SUPFAM" id="SSF53098">
    <property type="entry name" value="Ribonuclease H-like"/>
    <property type="match status" value="1"/>
</dbReference>
<dbReference type="Proteomes" id="UP001472677">
    <property type="component" value="Unassembled WGS sequence"/>
</dbReference>
<feature type="region of interest" description="Disordered" evidence="1">
    <location>
        <begin position="324"/>
        <end position="349"/>
    </location>
</feature>
<dbReference type="InterPro" id="IPR036397">
    <property type="entry name" value="RNaseH_sf"/>
</dbReference>
<dbReference type="EMBL" id="JBBPBM010000039">
    <property type="protein sequence ID" value="KAK8526228.1"/>
    <property type="molecule type" value="Genomic_DNA"/>
</dbReference>
<dbReference type="PANTHER" id="PTHR47723:SF13">
    <property type="entry name" value="PUTATIVE-RELATED"/>
    <property type="match status" value="1"/>
</dbReference>
<reference evidence="3 4" key="1">
    <citation type="journal article" date="2024" name="G3 (Bethesda)">
        <title>Genome assembly of Hibiscus sabdariffa L. provides insights into metabolisms of medicinal natural products.</title>
        <authorList>
            <person name="Kim T."/>
        </authorList>
    </citation>
    <scope>NUCLEOTIDE SEQUENCE [LARGE SCALE GENOMIC DNA]</scope>
    <source>
        <strain evidence="3">TK-2024</strain>
        <tissue evidence="3">Old leaves</tissue>
    </source>
</reference>
<dbReference type="InterPro" id="IPR002156">
    <property type="entry name" value="RNaseH_domain"/>
</dbReference>